<organism evidence="2 3">
    <name type="scientific">Dyadobacter jejuensis</name>
    <dbReference type="NCBI Taxonomy" id="1082580"/>
    <lineage>
        <taxon>Bacteria</taxon>
        <taxon>Pseudomonadati</taxon>
        <taxon>Bacteroidota</taxon>
        <taxon>Cytophagia</taxon>
        <taxon>Cytophagales</taxon>
        <taxon>Spirosomataceae</taxon>
        <taxon>Dyadobacter</taxon>
    </lineage>
</organism>
<name>A0A316ASC0_9BACT</name>
<feature type="compositionally biased region" description="Basic and acidic residues" evidence="1">
    <location>
        <begin position="55"/>
        <end position="70"/>
    </location>
</feature>
<dbReference type="AlphaFoldDB" id="A0A316ASC0"/>
<keyword evidence="3" id="KW-1185">Reference proteome</keyword>
<protein>
    <submittedName>
        <fullName evidence="2">Uncharacterized protein</fullName>
    </submittedName>
</protein>
<evidence type="ECO:0000313" key="2">
    <source>
        <dbReference type="EMBL" id="PWJ60199.1"/>
    </source>
</evidence>
<proteinExistence type="predicted"/>
<reference evidence="2 3" key="1">
    <citation type="submission" date="2018-03" db="EMBL/GenBank/DDBJ databases">
        <title>Genomic Encyclopedia of Archaeal and Bacterial Type Strains, Phase II (KMG-II): from individual species to whole genera.</title>
        <authorList>
            <person name="Goeker M."/>
        </authorList>
    </citation>
    <scope>NUCLEOTIDE SEQUENCE [LARGE SCALE GENOMIC DNA]</scope>
    <source>
        <strain evidence="2 3">DSM 100346</strain>
    </source>
</reference>
<evidence type="ECO:0000313" key="3">
    <source>
        <dbReference type="Proteomes" id="UP000245880"/>
    </source>
</evidence>
<sequence length="87" mass="10119">MAKKKKTGIIKPTDEKPRVHKDLEGFDIKINSFGEITTSYDMDRINEFLNKNVDDKKLRDREDIPGRKGDTDEDDLDEDALFSDEEE</sequence>
<dbReference type="OrthoDB" id="982933at2"/>
<comment type="caution">
    <text evidence="2">The sequence shown here is derived from an EMBL/GenBank/DDBJ whole genome shotgun (WGS) entry which is preliminary data.</text>
</comment>
<feature type="region of interest" description="Disordered" evidence="1">
    <location>
        <begin position="55"/>
        <end position="87"/>
    </location>
</feature>
<accession>A0A316ASC0</accession>
<dbReference type="EMBL" id="QGDT01000001">
    <property type="protein sequence ID" value="PWJ60199.1"/>
    <property type="molecule type" value="Genomic_DNA"/>
</dbReference>
<dbReference type="RefSeq" id="WP_109672312.1">
    <property type="nucleotide sequence ID" value="NZ_QGDT01000001.1"/>
</dbReference>
<feature type="compositionally biased region" description="Acidic residues" evidence="1">
    <location>
        <begin position="71"/>
        <end position="87"/>
    </location>
</feature>
<gene>
    <name evidence="2" type="ORF">CLV98_101380</name>
</gene>
<dbReference type="Proteomes" id="UP000245880">
    <property type="component" value="Unassembled WGS sequence"/>
</dbReference>
<evidence type="ECO:0000256" key="1">
    <source>
        <dbReference type="SAM" id="MobiDB-lite"/>
    </source>
</evidence>